<evidence type="ECO:0000313" key="2">
    <source>
        <dbReference type="Proteomes" id="UP000283850"/>
    </source>
</evidence>
<organism evidence="1 2">
    <name type="scientific">Bacteroides intestinalis</name>
    <dbReference type="NCBI Taxonomy" id="329854"/>
    <lineage>
        <taxon>Bacteria</taxon>
        <taxon>Pseudomonadati</taxon>
        <taxon>Bacteroidota</taxon>
        <taxon>Bacteroidia</taxon>
        <taxon>Bacteroidales</taxon>
        <taxon>Bacteroidaceae</taxon>
        <taxon>Bacteroides</taxon>
    </lineage>
</organism>
<dbReference type="EMBL" id="QRZF01000017">
    <property type="protein sequence ID" value="RGV49744.1"/>
    <property type="molecule type" value="Genomic_DNA"/>
</dbReference>
<gene>
    <name evidence="1" type="ORF">DWW10_19420</name>
</gene>
<dbReference type="Proteomes" id="UP000283850">
    <property type="component" value="Unassembled WGS sequence"/>
</dbReference>
<reference evidence="1 2" key="1">
    <citation type="submission" date="2018-08" db="EMBL/GenBank/DDBJ databases">
        <title>A genome reference for cultivated species of the human gut microbiota.</title>
        <authorList>
            <person name="Zou Y."/>
            <person name="Xue W."/>
            <person name="Luo G."/>
        </authorList>
    </citation>
    <scope>NUCLEOTIDE SEQUENCE [LARGE SCALE GENOMIC DNA]</scope>
    <source>
        <strain evidence="1 2">AF14-32</strain>
    </source>
</reference>
<name>A0A412XWY6_9BACE</name>
<comment type="caution">
    <text evidence="1">The sequence shown here is derived from an EMBL/GenBank/DDBJ whole genome shotgun (WGS) entry which is preliminary data.</text>
</comment>
<accession>A0A412XWY6</accession>
<sequence length="63" mass="7430">MLRYILLLIKWKESGNVDKWCNISVTISLLYDWAEFNLQVPICHRFALLFIVSDNSLVINFVI</sequence>
<evidence type="ECO:0000313" key="1">
    <source>
        <dbReference type="EMBL" id="RGV49744.1"/>
    </source>
</evidence>
<proteinExistence type="predicted"/>
<dbReference type="AlphaFoldDB" id="A0A412XWY6"/>
<protein>
    <submittedName>
        <fullName evidence="1">Uncharacterized protein</fullName>
    </submittedName>
</protein>